<accession>A0A8G2FAH7</accession>
<dbReference type="AlphaFoldDB" id="A0A8G2FAH7"/>
<evidence type="ECO:0000313" key="1">
    <source>
        <dbReference type="EMBL" id="SHI98911.1"/>
    </source>
</evidence>
<dbReference type="EMBL" id="FQZR01000003">
    <property type="protein sequence ID" value="SHI98911.1"/>
    <property type="molecule type" value="Genomic_DNA"/>
</dbReference>
<sequence length="54" mass="5872">MRYFALRFYVAMVYIGLVVVDNKGNSVSMLGAVTILAFLGRRSNFSAAILGGQI</sequence>
<proteinExistence type="predicted"/>
<dbReference type="RefSeq" id="WP_370736214.1">
    <property type="nucleotide sequence ID" value="NZ_JBGGWG010000120.1"/>
</dbReference>
<name>A0A8G2FAH7_9BACT</name>
<gene>
    <name evidence="1" type="ORF">SAMN05660830_01287</name>
</gene>
<organism evidence="1 2">
    <name type="scientific">Halodesulfovibrio aestuarii</name>
    <dbReference type="NCBI Taxonomy" id="126333"/>
    <lineage>
        <taxon>Bacteria</taxon>
        <taxon>Pseudomonadati</taxon>
        <taxon>Thermodesulfobacteriota</taxon>
        <taxon>Desulfovibrionia</taxon>
        <taxon>Desulfovibrionales</taxon>
        <taxon>Desulfovibrionaceae</taxon>
        <taxon>Halodesulfovibrio</taxon>
    </lineage>
</organism>
<protein>
    <submittedName>
        <fullName evidence="1">Uncharacterized protein</fullName>
    </submittedName>
</protein>
<dbReference type="Proteomes" id="UP000184001">
    <property type="component" value="Unassembled WGS sequence"/>
</dbReference>
<comment type="caution">
    <text evidence="1">The sequence shown here is derived from an EMBL/GenBank/DDBJ whole genome shotgun (WGS) entry which is preliminary data.</text>
</comment>
<reference evidence="1 2" key="1">
    <citation type="submission" date="2016-11" db="EMBL/GenBank/DDBJ databases">
        <authorList>
            <person name="Varghese N."/>
            <person name="Submissions S."/>
        </authorList>
    </citation>
    <scope>NUCLEOTIDE SEQUENCE [LARGE SCALE GENOMIC DNA]</scope>
    <source>
        <strain evidence="1 2">DSM 17919</strain>
    </source>
</reference>
<evidence type="ECO:0000313" key="2">
    <source>
        <dbReference type="Proteomes" id="UP000184001"/>
    </source>
</evidence>